<evidence type="ECO:0000313" key="2">
    <source>
        <dbReference type="Proteomes" id="UP001059596"/>
    </source>
</evidence>
<sequence length="520" mass="60599">MSDTSISTLNQFCLYSIFEQIQKNCEKDQRNIPDIIRYKDIIYLAITNDQFHSLFRCWNRRLYERLEVAKVYSWTCQVLSINFYELQISQMKSTTAAREAFWDIFITALSDNSRVRECFLSYKPMSYCADHVERFELTMRVLQKKKSLIKLALQMLSYTPEHLGNFRNLQSLLLDVQMDADDLKECLKSNPNIIELEFASTVIYGRLADITPYCWNLERLTFHIKPETNANEYGPLTKLPKLKALSIFGYPKVGSLKTLFSEMVSNQLSVLQELSVQQAMLEPAAVEALSKMNSLHRLRCELEPTRSLESPGLIELPTICAISLEMESSEDISLDYSNFDILVNRGKLALVVKKNRDKDFILNMLLRLNNWHNNCKNQPNPLLFEKQKLMREFLQINVINEPKRIEKIVAISLLEAFQSQFSIHVNNIHLLTKIKELKQLEVKVKLNIEEELRQLIVTNEFFCVGDIEKEIVLEPETQEIIALAQLTYLKEILGHSKFSKIENDIAIRNYELELNFDIRP</sequence>
<dbReference type="SUPFAM" id="SSF52047">
    <property type="entry name" value="RNI-like"/>
    <property type="match status" value="1"/>
</dbReference>
<dbReference type="EMBL" id="JAMKOV010000003">
    <property type="protein sequence ID" value="KAI8041803.1"/>
    <property type="molecule type" value="Genomic_DNA"/>
</dbReference>
<reference evidence="1" key="1">
    <citation type="journal article" date="2023" name="Genome Biol. Evol.">
        <title>Long-read-based Genome Assembly of Drosophila gunungcola Reveals Fewer Chemosensory Genes in Flower-breeding Species.</title>
        <authorList>
            <person name="Negi A."/>
            <person name="Liao B.Y."/>
            <person name="Yeh S.D."/>
        </authorList>
    </citation>
    <scope>NUCLEOTIDE SEQUENCE</scope>
    <source>
        <strain evidence="1">Sukarami</strain>
    </source>
</reference>
<gene>
    <name evidence="1" type="ORF">M5D96_006072</name>
</gene>
<accession>A0A9P9YRY1</accession>
<organism evidence="1 2">
    <name type="scientific">Drosophila gunungcola</name>
    <name type="common">fruit fly</name>
    <dbReference type="NCBI Taxonomy" id="103775"/>
    <lineage>
        <taxon>Eukaryota</taxon>
        <taxon>Metazoa</taxon>
        <taxon>Ecdysozoa</taxon>
        <taxon>Arthropoda</taxon>
        <taxon>Hexapoda</taxon>
        <taxon>Insecta</taxon>
        <taxon>Pterygota</taxon>
        <taxon>Neoptera</taxon>
        <taxon>Endopterygota</taxon>
        <taxon>Diptera</taxon>
        <taxon>Brachycera</taxon>
        <taxon>Muscomorpha</taxon>
        <taxon>Ephydroidea</taxon>
        <taxon>Drosophilidae</taxon>
        <taxon>Drosophila</taxon>
        <taxon>Sophophora</taxon>
    </lineage>
</organism>
<dbReference type="Proteomes" id="UP001059596">
    <property type="component" value="Unassembled WGS sequence"/>
</dbReference>
<comment type="caution">
    <text evidence="1">The sequence shown here is derived from an EMBL/GenBank/DDBJ whole genome shotgun (WGS) entry which is preliminary data.</text>
</comment>
<dbReference type="InterPro" id="IPR032675">
    <property type="entry name" value="LRR_dom_sf"/>
</dbReference>
<evidence type="ECO:0000313" key="1">
    <source>
        <dbReference type="EMBL" id="KAI8041803.1"/>
    </source>
</evidence>
<dbReference type="OrthoDB" id="7864060at2759"/>
<keyword evidence="2" id="KW-1185">Reference proteome</keyword>
<name>A0A9P9YRY1_9MUSC</name>
<proteinExistence type="predicted"/>
<protein>
    <submittedName>
        <fullName evidence="1">Uncharacterized protein</fullName>
    </submittedName>
</protein>
<dbReference type="Gene3D" id="3.80.10.10">
    <property type="entry name" value="Ribonuclease Inhibitor"/>
    <property type="match status" value="1"/>
</dbReference>
<dbReference type="AlphaFoldDB" id="A0A9P9YRY1"/>